<dbReference type="PANTHER" id="PTHR42718">
    <property type="entry name" value="MAJOR FACILITATOR SUPERFAMILY MULTIDRUG TRANSPORTER MFSC"/>
    <property type="match status" value="1"/>
</dbReference>
<dbReference type="HOGENOM" id="CLU_000960_33_0_6"/>
<feature type="transmembrane region" description="Helical" evidence="6">
    <location>
        <begin position="286"/>
        <end position="310"/>
    </location>
</feature>
<dbReference type="GO" id="GO:0022857">
    <property type="term" value="F:transmembrane transporter activity"/>
    <property type="evidence" value="ECO:0007669"/>
    <property type="project" value="InterPro"/>
</dbReference>
<evidence type="ECO:0000256" key="5">
    <source>
        <dbReference type="ARBA" id="ARBA00023136"/>
    </source>
</evidence>
<evidence type="ECO:0000313" key="10">
    <source>
        <dbReference type="Proteomes" id="UP000025241"/>
    </source>
</evidence>
<feature type="transmembrane region" description="Helical" evidence="6">
    <location>
        <begin position="248"/>
        <end position="266"/>
    </location>
</feature>
<evidence type="ECO:0000313" key="8">
    <source>
        <dbReference type="EMBL" id="CDF84597.1"/>
    </source>
</evidence>
<dbReference type="SUPFAM" id="SSF103473">
    <property type="entry name" value="MFS general substrate transporter"/>
    <property type="match status" value="1"/>
</dbReference>
<keyword evidence="5 6" id="KW-0472">Membrane</keyword>
<evidence type="ECO:0000256" key="1">
    <source>
        <dbReference type="ARBA" id="ARBA00004141"/>
    </source>
</evidence>
<protein>
    <submittedName>
        <fullName evidence="8">Major facilitator superfamily multidrug efflux transporter</fullName>
    </submittedName>
</protein>
<accession>A0A024HJD1</accession>
<dbReference type="PROSITE" id="PS50850">
    <property type="entry name" value="MFS"/>
    <property type="match status" value="1"/>
</dbReference>
<dbReference type="InterPro" id="IPR020846">
    <property type="entry name" value="MFS_dom"/>
</dbReference>
<dbReference type="AlphaFoldDB" id="A0A024HJD1"/>
<feature type="transmembrane region" description="Helical" evidence="6">
    <location>
        <begin position="390"/>
        <end position="409"/>
    </location>
</feature>
<evidence type="ECO:0000313" key="9">
    <source>
        <dbReference type="EMBL" id="CDF84941.1"/>
    </source>
</evidence>
<keyword evidence="10" id="KW-1185">Reference proteome</keyword>
<dbReference type="KEGG" id="pkc:PKB_3600"/>
<evidence type="ECO:0000256" key="3">
    <source>
        <dbReference type="ARBA" id="ARBA00022692"/>
    </source>
</evidence>
<reference evidence="8 10" key="1">
    <citation type="submission" date="2013-03" db="EMBL/GenBank/DDBJ databases">
        <authorList>
            <person name="Linke B."/>
        </authorList>
    </citation>
    <scope>NUCLEOTIDE SEQUENCE [LARGE SCALE GENOMIC DNA]</scope>
    <source>
        <strain evidence="8 10">B13</strain>
    </source>
</reference>
<dbReference type="Proteomes" id="UP000025241">
    <property type="component" value="Chromosome I"/>
</dbReference>
<evidence type="ECO:0000259" key="7">
    <source>
        <dbReference type="PROSITE" id="PS50850"/>
    </source>
</evidence>
<dbReference type="PATRIC" id="fig|1301098.3.peg.3272"/>
<feature type="domain" description="Major facilitator superfamily (MFS) profile" evidence="7">
    <location>
        <begin position="29"/>
        <end position="508"/>
    </location>
</feature>
<feature type="transmembrane region" description="Helical" evidence="6">
    <location>
        <begin position="66"/>
        <end position="88"/>
    </location>
</feature>
<feature type="transmembrane region" description="Helical" evidence="6">
    <location>
        <begin position="120"/>
        <end position="142"/>
    </location>
</feature>
<dbReference type="EMBL" id="HG322950">
    <property type="protein sequence ID" value="CDF84597.1"/>
    <property type="molecule type" value="Genomic_DNA"/>
</dbReference>
<feature type="transmembrane region" description="Helical" evidence="6">
    <location>
        <begin position="185"/>
        <end position="205"/>
    </location>
</feature>
<comment type="subcellular location">
    <subcellularLocation>
        <location evidence="1">Membrane</location>
        <topology evidence="1">Multi-pass membrane protein</topology>
    </subcellularLocation>
</comment>
<reference evidence="8 10" key="2">
    <citation type="submission" date="2014-05" db="EMBL/GenBank/DDBJ databases">
        <title>Genome sequence of the 3-chlorobenzoate degrading bacterium Pseudomonas knackmussii B13 shows multiple evidence for horizontal gene transfer.</title>
        <authorList>
            <person name="Miyazaki R."/>
            <person name="Bertelli C."/>
            <person name="Falquet L."/>
            <person name="Robinson-Rechavi M."/>
            <person name="Gharib W."/>
            <person name="Roy S."/>
            <person name="Van der Meer J.R."/>
        </authorList>
    </citation>
    <scope>NUCLEOTIDE SEQUENCE [LARGE SCALE GENOMIC DNA]</scope>
    <source>
        <strain evidence="8 10">B13</strain>
    </source>
</reference>
<dbReference type="GO" id="GO:0016020">
    <property type="term" value="C:membrane"/>
    <property type="evidence" value="ECO:0007669"/>
    <property type="project" value="UniProtKB-SubCell"/>
</dbReference>
<dbReference type="PANTHER" id="PTHR42718:SF9">
    <property type="entry name" value="MAJOR FACILITATOR SUPERFAMILY MULTIDRUG TRANSPORTER MFSC"/>
    <property type="match status" value="1"/>
</dbReference>
<sequence>MSAAASQSSTAPPPAATAAAAPPKRAIAGLVGILIAAMMAGLNNRVGALALADVRGALGFGLDDASWLTTVYSAGEVIAMPFSAWFAVTLSVRRFELWMIGTCTLLAVCIPFIHDLDLLLAMRFLQGIASGTMIPVLMMAALKFLPPPIRLHGLALYALTATFSPNLSIWLAGQWTDGLFDWRWVYWQILPLAAIAALTIGWGLPKDPIQTDRFPQANWPGMAFGAPAFGLIAVALDQGVRLDWFNSPLIVVSLVAGLTLLGAYLLTEWYHPTPFIKLQMLSRRNLALGFTLFICLLVVLTSGVMLPMTFLGPLQSYRPLQMAPIGLIVALPQLALGSVVALFLYRKWVDARFVFAGGLLLIGLACFLGAQLTSDWNRDQFVLTQTLQAFGQPMAVVSLLFLGTSVVHPSEGPYVSGNINTLRALGSLIGGAVVGQLVTVSQRVHAEMLLDHAALVGNSVPLALEPAQLMGVIAQQALVLSVADAYRVLGVLALVMVPFVLRLTYIPAPILQAPASQSTSSSQG</sequence>
<name>A0A024HJD1_PSEKB</name>
<dbReference type="Gene3D" id="1.20.1250.20">
    <property type="entry name" value="MFS general substrate transporter like domains"/>
    <property type="match status" value="1"/>
</dbReference>
<evidence type="ECO:0000256" key="2">
    <source>
        <dbReference type="ARBA" id="ARBA00022448"/>
    </source>
</evidence>
<feature type="transmembrane region" description="Helical" evidence="6">
    <location>
        <begin position="352"/>
        <end position="370"/>
    </location>
</feature>
<dbReference type="RefSeq" id="WP_011489329.1">
    <property type="nucleotide sequence ID" value="NZ_HG322950.1"/>
</dbReference>
<dbReference type="eggNOG" id="COG2814">
    <property type="taxonomic scope" value="Bacteria"/>
</dbReference>
<evidence type="ECO:0000256" key="4">
    <source>
        <dbReference type="ARBA" id="ARBA00022989"/>
    </source>
</evidence>
<keyword evidence="3 6" id="KW-0812">Transmembrane</keyword>
<dbReference type="Pfam" id="PF07690">
    <property type="entry name" value="MFS_1"/>
    <property type="match status" value="1"/>
</dbReference>
<feature type="transmembrane region" description="Helical" evidence="6">
    <location>
        <begin position="421"/>
        <end position="440"/>
    </location>
</feature>
<gene>
    <name evidence="8" type="ORF">PKB_3252</name>
    <name evidence="9" type="ORF">PKB_3600</name>
</gene>
<organism evidence="8 10">
    <name type="scientific">Pseudomonas knackmussii (strain DSM 6978 / CCUG 54928 / LMG 23759 / B13)</name>
    <dbReference type="NCBI Taxonomy" id="1301098"/>
    <lineage>
        <taxon>Bacteria</taxon>
        <taxon>Pseudomonadati</taxon>
        <taxon>Pseudomonadota</taxon>
        <taxon>Gammaproteobacteria</taxon>
        <taxon>Pseudomonadales</taxon>
        <taxon>Pseudomonadaceae</taxon>
        <taxon>Pseudomonas</taxon>
    </lineage>
</organism>
<dbReference type="OrthoDB" id="9812221at2"/>
<dbReference type="InterPro" id="IPR036259">
    <property type="entry name" value="MFS_trans_sf"/>
</dbReference>
<feature type="transmembrane region" description="Helical" evidence="6">
    <location>
        <begin position="485"/>
        <end position="505"/>
    </location>
</feature>
<proteinExistence type="predicted"/>
<keyword evidence="2" id="KW-0813">Transport</keyword>
<dbReference type="InterPro" id="IPR011701">
    <property type="entry name" value="MFS"/>
</dbReference>
<feature type="transmembrane region" description="Helical" evidence="6">
    <location>
        <begin position="217"/>
        <end position="236"/>
    </location>
</feature>
<evidence type="ECO:0000256" key="6">
    <source>
        <dbReference type="SAM" id="Phobius"/>
    </source>
</evidence>
<keyword evidence="4 6" id="KW-1133">Transmembrane helix</keyword>
<feature type="transmembrane region" description="Helical" evidence="6">
    <location>
        <begin position="322"/>
        <end position="345"/>
    </location>
</feature>
<feature type="transmembrane region" description="Helical" evidence="6">
    <location>
        <begin position="26"/>
        <end position="46"/>
    </location>
</feature>
<dbReference type="EMBL" id="HG322950">
    <property type="protein sequence ID" value="CDF84941.1"/>
    <property type="molecule type" value="Genomic_DNA"/>
</dbReference>
<feature type="transmembrane region" description="Helical" evidence="6">
    <location>
        <begin position="95"/>
        <end position="114"/>
    </location>
</feature>
<dbReference type="KEGG" id="pkc:PKB_3252"/>
<feature type="transmembrane region" description="Helical" evidence="6">
    <location>
        <begin position="154"/>
        <end position="173"/>
    </location>
</feature>
<dbReference type="STRING" id="1301098.PKB_3252"/>